<organism evidence="1">
    <name type="scientific">marine metagenome</name>
    <dbReference type="NCBI Taxonomy" id="408172"/>
    <lineage>
        <taxon>unclassified sequences</taxon>
        <taxon>metagenomes</taxon>
        <taxon>ecological metagenomes</taxon>
    </lineage>
</organism>
<feature type="non-terminal residue" evidence="1">
    <location>
        <position position="30"/>
    </location>
</feature>
<evidence type="ECO:0000313" key="1">
    <source>
        <dbReference type="EMBL" id="SVD56583.1"/>
    </source>
</evidence>
<name>A0A382WCS2_9ZZZZ</name>
<gene>
    <name evidence="1" type="ORF">METZ01_LOCUS409437</name>
</gene>
<sequence length="30" mass="3412">VLYLFDAGFRQSFAQANSVFHELLKRAIGI</sequence>
<dbReference type="EMBL" id="UINC01158830">
    <property type="protein sequence ID" value="SVD56583.1"/>
    <property type="molecule type" value="Genomic_DNA"/>
</dbReference>
<protein>
    <submittedName>
        <fullName evidence="1">Uncharacterized protein</fullName>
    </submittedName>
</protein>
<dbReference type="AlphaFoldDB" id="A0A382WCS2"/>
<reference evidence="1" key="1">
    <citation type="submission" date="2018-05" db="EMBL/GenBank/DDBJ databases">
        <authorList>
            <person name="Lanie J.A."/>
            <person name="Ng W.-L."/>
            <person name="Kazmierczak K.M."/>
            <person name="Andrzejewski T.M."/>
            <person name="Davidsen T.M."/>
            <person name="Wayne K.J."/>
            <person name="Tettelin H."/>
            <person name="Glass J.I."/>
            <person name="Rusch D."/>
            <person name="Podicherti R."/>
            <person name="Tsui H.-C.T."/>
            <person name="Winkler M.E."/>
        </authorList>
    </citation>
    <scope>NUCLEOTIDE SEQUENCE</scope>
</reference>
<accession>A0A382WCS2</accession>
<proteinExistence type="predicted"/>
<feature type="non-terminal residue" evidence="1">
    <location>
        <position position="1"/>
    </location>
</feature>